<dbReference type="AlphaFoldDB" id="A0A1G8D9S2"/>
<dbReference type="Pfam" id="PF02597">
    <property type="entry name" value="ThiS"/>
    <property type="match status" value="1"/>
</dbReference>
<dbReference type="InterPro" id="IPR003749">
    <property type="entry name" value="ThiS/MoaD-like"/>
</dbReference>
<evidence type="ECO:0000313" key="2">
    <source>
        <dbReference type="Proteomes" id="UP000198854"/>
    </source>
</evidence>
<proteinExistence type="predicted"/>
<evidence type="ECO:0000313" key="1">
    <source>
        <dbReference type="EMBL" id="SDH54333.1"/>
    </source>
</evidence>
<name>A0A1G8D9S2_9VIBR</name>
<keyword evidence="2" id="KW-1185">Reference proteome</keyword>
<dbReference type="OrthoDB" id="6388078at2"/>
<dbReference type="SUPFAM" id="SSF54285">
    <property type="entry name" value="MoaD/ThiS"/>
    <property type="match status" value="1"/>
</dbReference>
<sequence length="73" mass="7903">MNPNTKVTILFNGQPLDVAVGDSVERVIERIAPHLNQGYVAAVNNIIVPRSEWSAHLVHQDDALSLFQVVAGG</sequence>
<dbReference type="InterPro" id="IPR016155">
    <property type="entry name" value="Mopterin_synth/thiamin_S_b"/>
</dbReference>
<dbReference type="InterPro" id="IPR010035">
    <property type="entry name" value="Thi_S"/>
</dbReference>
<dbReference type="STRING" id="861298.SAMN04488136_1199"/>
<dbReference type="EMBL" id="FNDD01000019">
    <property type="protein sequence ID" value="SDH54333.1"/>
    <property type="molecule type" value="Genomic_DNA"/>
</dbReference>
<dbReference type="NCBIfam" id="TIGR01683">
    <property type="entry name" value="thiS"/>
    <property type="match status" value="1"/>
</dbReference>
<protein>
    <submittedName>
        <fullName evidence="1">Sulfur carrier protein ThiS</fullName>
    </submittedName>
</protein>
<dbReference type="InterPro" id="IPR012675">
    <property type="entry name" value="Beta-grasp_dom_sf"/>
</dbReference>
<organism evidence="1 2">
    <name type="scientific">Vibrio xiamenensis</name>
    <dbReference type="NCBI Taxonomy" id="861298"/>
    <lineage>
        <taxon>Bacteria</taxon>
        <taxon>Pseudomonadati</taxon>
        <taxon>Pseudomonadota</taxon>
        <taxon>Gammaproteobacteria</taxon>
        <taxon>Vibrionales</taxon>
        <taxon>Vibrionaceae</taxon>
        <taxon>Vibrio</taxon>
    </lineage>
</organism>
<dbReference type="CDD" id="cd00565">
    <property type="entry name" value="Ubl_ThiS"/>
    <property type="match status" value="1"/>
</dbReference>
<dbReference type="Proteomes" id="UP000198854">
    <property type="component" value="Unassembled WGS sequence"/>
</dbReference>
<reference evidence="1 2" key="1">
    <citation type="submission" date="2016-10" db="EMBL/GenBank/DDBJ databases">
        <authorList>
            <person name="de Groot N.N."/>
        </authorList>
    </citation>
    <scope>NUCLEOTIDE SEQUENCE [LARGE SCALE GENOMIC DNA]</scope>
    <source>
        <strain evidence="1 2">CGMCC 1.10228</strain>
    </source>
</reference>
<dbReference type="Gene3D" id="3.10.20.30">
    <property type="match status" value="1"/>
</dbReference>
<dbReference type="RefSeq" id="WP_093275692.1">
    <property type="nucleotide sequence ID" value="NZ_FNDD01000019.1"/>
</dbReference>
<accession>A0A1G8D9S2</accession>
<gene>
    <name evidence="1" type="ORF">SAMN04488136_1199</name>
</gene>